<dbReference type="Proteomes" id="UP000567885">
    <property type="component" value="Unassembled WGS sequence"/>
</dbReference>
<feature type="signal peptide" evidence="1">
    <location>
        <begin position="1"/>
        <end position="24"/>
    </location>
</feature>
<keyword evidence="4" id="KW-1185">Reference proteome</keyword>
<name>A0A8H5T4T7_FUSHE</name>
<feature type="domain" description="Heterokaryon incompatibility" evidence="2">
    <location>
        <begin position="817"/>
        <end position="985"/>
    </location>
</feature>
<dbReference type="EMBL" id="JAAGWQ010000151">
    <property type="protein sequence ID" value="KAF5663192.1"/>
    <property type="molecule type" value="Genomic_DNA"/>
</dbReference>
<dbReference type="OrthoDB" id="8300194at2759"/>
<feature type="chain" id="PRO_5034949329" description="Heterokaryon incompatibility domain-containing protein" evidence="1">
    <location>
        <begin position="25"/>
        <end position="1307"/>
    </location>
</feature>
<dbReference type="PANTHER" id="PTHR33112:SF16">
    <property type="entry name" value="HETEROKARYON INCOMPATIBILITY DOMAIN-CONTAINING PROTEIN"/>
    <property type="match status" value="1"/>
</dbReference>
<organism evidence="3 4">
    <name type="scientific">Fusarium heterosporum</name>
    <dbReference type="NCBI Taxonomy" id="42747"/>
    <lineage>
        <taxon>Eukaryota</taxon>
        <taxon>Fungi</taxon>
        <taxon>Dikarya</taxon>
        <taxon>Ascomycota</taxon>
        <taxon>Pezizomycotina</taxon>
        <taxon>Sordariomycetes</taxon>
        <taxon>Hypocreomycetidae</taxon>
        <taxon>Hypocreales</taxon>
        <taxon>Nectriaceae</taxon>
        <taxon>Fusarium</taxon>
        <taxon>Fusarium heterosporum species complex</taxon>
    </lineage>
</organism>
<keyword evidence="1" id="KW-0732">Signal</keyword>
<accession>A0A8H5T4T7</accession>
<dbReference type="PANTHER" id="PTHR33112">
    <property type="entry name" value="DOMAIN PROTEIN, PUTATIVE-RELATED"/>
    <property type="match status" value="1"/>
</dbReference>
<evidence type="ECO:0000313" key="4">
    <source>
        <dbReference type="Proteomes" id="UP000567885"/>
    </source>
</evidence>
<evidence type="ECO:0000259" key="2">
    <source>
        <dbReference type="Pfam" id="PF06985"/>
    </source>
</evidence>
<comment type="caution">
    <text evidence="3">The sequence shown here is derived from an EMBL/GenBank/DDBJ whole genome shotgun (WGS) entry which is preliminary data.</text>
</comment>
<reference evidence="3 4" key="1">
    <citation type="submission" date="2020-05" db="EMBL/GenBank/DDBJ databases">
        <title>Identification and distribution of gene clusters putatively required for synthesis of sphingolipid metabolism inhibitors in phylogenetically diverse species of the filamentous fungus Fusarium.</title>
        <authorList>
            <person name="Kim H.-S."/>
            <person name="Busman M."/>
            <person name="Brown D.W."/>
            <person name="Divon H."/>
            <person name="Uhlig S."/>
            <person name="Proctor R.H."/>
        </authorList>
    </citation>
    <scope>NUCLEOTIDE SEQUENCE [LARGE SCALE GENOMIC DNA]</scope>
    <source>
        <strain evidence="3 4">NRRL 20693</strain>
    </source>
</reference>
<evidence type="ECO:0000256" key="1">
    <source>
        <dbReference type="SAM" id="SignalP"/>
    </source>
</evidence>
<gene>
    <name evidence="3" type="ORF">FHETE_7572</name>
</gene>
<dbReference type="Pfam" id="PF06985">
    <property type="entry name" value="HET"/>
    <property type="match status" value="1"/>
</dbReference>
<protein>
    <recommendedName>
        <fullName evidence="2">Heterokaryon incompatibility domain-containing protein</fullName>
    </recommendedName>
</protein>
<dbReference type="InterPro" id="IPR010730">
    <property type="entry name" value="HET"/>
</dbReference>
<sequence length="1307" mass="145365">MGRWAQSLLLTASVLLSLPSTGIAHPANHHAVHPNIGRAVPVVPHNAYKRQDEPQPEITPVPAEPVMEAVEASAPQSTVPFEAPIAAEPIATEDPNDWRSIDCANEGVSDHTKYGPDRWQQVDASDAWNAVIEGWKANLTSGREEKNFANNVSNFFHGPQDMFCETFSDQGSGCQDLNLQCHSVSVPAGYFILHSFENVFSMHSNIWNAVGDAVRDNDIGSIASEFGKVPVKEGGLATSIVIDIAMMAWGIVMGPTWNKLIGPKFSDSKNAGTLKDTTNDIVKNSLTLTKDILNGRAQDQLGVQNGLEKQMQGLTEGWKDGILETQKWLFGGSEAGYNQLGAMISDASMFGDNWLLDRGDHAKQVKRAINAFLIPMAWQYSPDVVKPFIADSGVGCEEDPGWNHEASFTQSYQRWVMEDDLRDGRVCIDGKSYWLFGGRDSNTNCNNKQGDAECGDFALPPGWGALKDKKYTDISLDNVIRGSLNSKAANGGKNGFKLDMGDEPSREVLESLAGAGIEAPGVFNIPICSMDEVIENYYQWYSGWHDDMTNFPFGDTEESIRKDPTLCRTCWNLYGGSASTAVPLAGILMHEHSGSSNAARAAKAGKLEKAPAWAGRGRIDYASWEISIYLLDIPGSVLGGCASCLLLLQVLTKVTQGALKFNDPELWLEAVFCKGNVLRVKLIRGSPPDDFDMFSTGGGSTDGELLESYEIYTLPGSSCPWPTIGSSMNFERPDWSLPTAIGGLAGHIEPDPTSKSSFDRIKSWIKICKSEHAVCSVADASTKSQLPKRVIDIGPQTNDGIHIFVHNDSAERIIEPYIALSHCWGKTQHLISTKNTLDQWKQNIPFNRFAKTFQDAIIISRELGIRYLWIDSLCIVQDDKQDWEIEAAKMASIYNGAELVLSATGSSDGSGGCLFQREPFVTVKGTSPDGKTFEVYGRKMAKHSAFGWNIDPRESSKRSSNPIIGETVTDAQEHPLMTRAWCFQERLLATRILHYTKSEMIFDCLSSMECECGALERHENDPLVPARRIIKTGHKFITGTKSFRGTSINPSVPLEGETKEFMEHHELWRDLVVQYSQKQITHRSDGLPAIAGLATEWSNKLTGRYLAGLWEKDLLNCLRWMPDEKDTGEEPQYIAPSWSWFSVHRGVTWGLESFEYDKYFVEVDFARTECPPSGQNKFGEVTSGYICLTGRVVPLTVSVDGDSVYLEKPRHTMRKPFERPDSLFRLKQLKTNDVWCLRLSTRLSTRNAWDDDAALVLVKADEEALKRQPEQVRKFENVFQRIGYITNYMTDGWNHKRDSEQLEMYII</sequence>
<evidence type="ECO:0000313" key="3">
    <source>
        <dbReference type="EMBL" id="KAF5663192.1"/>
    </source>
</evidence>
<proteinExistence type="predicted"/>